<dbReference type="InterPro" id="IPR055938">
    <property type="entry name" value="DUF7516"/>
</dbReference>
<evidence type="ECO:0000259" key="2">
    <source>
        <dbReference type="Pfam" id="PF24360"/>
    </source>
</evidence>
<dbReference type="Proteomes" id="UP000887574">
    <property type="component" value="Unplaced"/>
</dbReference>
<organism evidence="3 4">
    <name type="scientific">Ditylenchus dipsaci</name>
    <dbReference type="NCBI Taxonomy" id="166011"/>
    <lineage>
        <taxon>Eukaryota</taxon>
        <taxon>Metazoa</taxon>
        <taxon>Ecdysozoa</taxon>
        <taxon>Nematoda</taxon>
        <taxon>Chromadorea</taxon>
        <taxon>Rhabditida</taxon>
        <taxon>Tylenchina</taxon>
        <taxon>Tylenchomorpha</taxon>
        <taxon>Sphaerularioidea</taxon>
        <taxon>Anguinidae</taxon>
        <taxon>Anguininae</taxon>
        <taxon>Ditylenchus</taxon>
    </lineage>
</organism>
<feature type="domain" description="DUF7515" evidence="1">
    <location>
        <begin position="28"/>
        <end position="74"/>
    </location>
</feature>
<evidence type="ECO:0000259" key="1">
    <source>
        <dbReference type="Pfam" id="PF24359"/>
    </source>
</evidence>
<sequence>MLMNPRDGSRKAAQVESMDDRQLLNHGKHGYSTIENLKKDFVFDTGLDVELVAQRFGFSSFEVFVKSQQMENQIAEPVGQDRLAPLLGDMKFSAESVAFKKERCEREKFARAMLPENRGKVLEGRQLFAELVHICGGEDTPINYQQVRDAYTRKTGEELNRSVIKHYFQRDKFTQVIQNYCHNELELSAATAAADNTIFYLKLRKPYTEILESFANLQNNTRIHHRQLATTMDLDTFEETLRLNIAPVLPPINPDLFSTDQEFMLTLFWSPTRKRTSSSSAQD</sequence>
<dbReference type="InterPro" id="IPR055937">
    <property type="entry name" value="DUF7515"/>
</dbReference>
<keyword evidence="3" id="KW-1185">Reference proteome</keyword>
<dbReference type="WBParaSite" id="jg1819">
    <property type="protein sequence ID" value="jg1819"/>
    <property type="gene ID" value="jg1819"/>
</dbReference>
<name>A0A915DBL2_9BILA</name>
<feature type="domain" description="DUF7516" evidence="2">
    <location>
        <begin position="122"/>
        <end position="210"/>
    </location>
</feature>
<evidence type="ECO:0000313" key="4">
    <source>
        <dbReference type="WBParaSite" id="jg1819"/>
    </source>
</evidence>
<reference evidence="4" key="1">
    <citation type="submission" date="2022-11" db="UniProtKB">
        <authorList>
            <consortium name="WormBaseParasite"/>
        </authorList>
    </citation>
    <scope>IDENTIFICATION</scope>
</reference>
<evidence type="ECO:0000313" key="3">
    <source>
        <dbReference type="Proteomes" id="UP000887574"/>
    </source>
</evidence>
<dbReference type="AlphaFoldDB" id="A0A915DBL2"/>
<protein>
    <submittedName>
        <fullName evidence="4">Uncharacterized protein</fullName>
    </submittedName>
</protein>
<proteinExistence type="predicted"/>
<dbReference type="Pfam" id="PF24359">
    <property type="entry name" value="DUF7515"/>
    <property type="match status" value="1"/>
</dbReference>
<dbReference type="Pfam" id="PF24360">
    <property type="entry name" value="DUF7516"/>
    <property type="match status" value="1"/>
</dbReference>
<accession>A0A915DBL2</accession>